<dbReference type="AlphaFoldDB" id="A0A835UPW9"/>
<evidence type="ECO:0000313" key="1">
    <source>
        <dbReference type="EMBL" id="KAG0467411.1"/>
    </source>
</evidence>
<protein>
    <submittedName>
        <fullName evidence="1">Uncharacterized protein</fullName>
    </submittedName>
</protein>
<accession>A0A835UPW9</accession>
<keyword evidence="2" id="KW-1185">Reference proteome</keyword>
<name>A0A835UPW9_VANPL</name>
<reference evidence="1 2" key="1">
    <citation type="journal article" date="2020" name="Nat. Food">
        <title>A phased Vanilla planifolia genome enables genetic improvement of flavour and production.</title>
        <authorList>
            <person name="Hasing T."/>
            <person name="Tang H."/>
            <person name="Brym M."/>
            <person name="Khazi F."/>
            <person name="Huang T."/>
            <person name="Chambers A.H."/>
        </authorList>
    </citation>
    <scope>NUCLEOTIDE SEQUENCE [LARGE SCALE GENOMIC DNA]</scope>
    <source>
        <tissue evidence="1">Leaf</tissue>
    </source>
</reference>
<dbReference type="OrthoDB" id="1742661at2759"/>
<comment type="caution">
    <text evidence="1">The sequence shown here is derived from an EMBL/GenBank/DDBJ whole genome shotgun (WGS) entry which is preliminary data.</text>
</comment>
<dbReference type="EMBL" id="JADCNL010000009">
    <property type="protein sequence ID" value="KAG0467411.1"/>
    <property type="molecule type" value="Genomic_DNA"/>
</dbReference>
<dbReference type="Proteomes" id="UP000636800">
    <property type="component" value="Unassembled WGS sequence"/>
</dbReference>
<gene>
    <name evidence="1" type="ORF">HPP92_018991</name>
</gene>
<organism evidence="1 2">
    <name type="scientific">Vanilla planifolia</name>
    <name type="common">Vanilla</name>
    <dbReference type="NCBI Taxonomy" id="51239"/>
    <lineage>
        <taxon>Eukaryota</taxon>
        <taxon>Viridiplantae</taxon>
        <taxon>Streptophyta</taxon>
        <taxon>Embryophyta</taxon>
        <taxon>Tracheophyta</taxon>
        <taxon>Spermatophyta</taxon>
        <taxon>Magnoliopsida</taxon>
        <taxon>Liliopsida</taxon>
        <taxon>Asparagales</taxon>
        <taxon>Orchidaceae</taxon>
        <taxon>Vanilloideae</taxon>
        <taxon>Vanilleae</taxon>
        <taxon>Vanilla</taxon>
    </lineage>
</organism>
<sequence length="79" mass="8510">MLEKEILLVEDKIRIVGQGIPSLSKGQDSAAPQCPVLPTINQVKQQSEAARQGDKGIVVQVASPGGETQVAWLKEEEED</sequence>
<proteinExistence type="predicted"/>
<evidence type="ECO:0000313" key="2">
    <source>
        <dbReference type="Proteomes" id="UP000636800"/>
    </source>
</evidence>